<evidence type="ECO:0000313" key="3">
    <source>
        <dbReference type="Proteomes" id="UP000297280"/>
    </source>
</evidence>
<dbReference type="OrthoDB" id="3553514at2759"/>
<feature type="region of interest" description="Disordered" evidence="1">
    <location>
        <begin position="116"/>
        <end position="158"/>
    </location>
</feature>
<feature type="compositionally biased region" description="Basic and acidic residues" evidence="1">
    <location>
        <begin position="9"/>
        <end position="18"/>
    </location>
</feature>
<reference evidence="2 3" key="1">
    <citation type="submission" date="2017-12" db="EMBL/GenBank/DDBJ databases">
        <title>Comparative genomics of Botrytis spp.</title>
        <authorList>
            <person name="Valero-Jimenez C.A."/>
            <person name="Tapia P."/>
            <person name="Veloso J."/>
            <person name="Silva-Moreno E."/>
            <person name="Staats M."/>
            <person name="Valdes J.H."/>
            <person name="Van Kan J.A.L."/>
        </authorList>
    </citation>
    <scope>NUCLEOTIDE SEQUENCE [LARGE SCALE GENOMIC DNA]</scope>
    <source>
        <strain evidence="2 3">MUCL3349</strain>
    </source>
</reference>
<sequence>MVRLFDLSKSQDIDEISDHTAQSPDVFSSDEESNQPSGTASKRGISGMKAAISNATKRFHHGIWIEPPVKECDLDWRPTDEQLLFANEIGWGESAVSQSVEKKMWRLLPKEVRETENTEVKKKTTMRKRKAMSIPAPDSTEETPESTGRRSQRVRKKVTTYNDMSLARIAVSFPNEYQSDSGAPEDTARQQKSASKQPQIAMEDQVSSLVRSEAESSGREPEIIGRRSRRARRWPKLIIPRF</sequence>
<feature type="compositionally biased region" description="Basic and acidic residues" evidence="1">
    <location>
        <begin position="212"/>
        <end position="225"/>
    </location>
</feature>
<comment type="caution">
    <text evidence="2">The sequence shown here is derived from an EMBL/GenBank/DDBJ whole genome shotgun (WGS) entry which is preliminary data.</text>
</comment>
<organism evidence="2 3">
    <name type="scientific">Botrytis porri</name>
    <dbReference type="NCBI Taxonomy" id="87229"/>
    <lineage>
        <taxon>Eukaryota</taxon>
        <taxon>Fungi</taxon>
        <taxon>Dikarya</taxon>
        <taxon>Ascomycota</taxon>
        <taxon>Pezizomycotina</taxon>
        <taxon>Leotiomycetes</taxon>
        <taxon>Helotiales</taxon>
        <taxon>Sclerotiniaceae</taxon>
        <taxon>Botrytis</taxon>
    </lineage>
</organism>
<name>A0A4Z1KCL1_9HELO</name>
<proteinExistence type="predicted"/>
<feature type="compositionally biased region" description="Basic residues" evidence="1">
    <location>
        <begin position="226"/>
        <end position="235"/>
    </location>
</feature>
<accession>A0A4Z1KCL1</accession>
<feature type="region of interest" description="Disordered" evidence="1">
    <location>
        <begin position="1"/>
        <end position="45"/>
    </location>
</feature>
<dbReference type="Proteomes" id="UP000297280">
    <property type="component" value="Unassembled WGS sequence"/>
</dbReference>
<feature type="region of interest" description="Disordered" evidence="1">
    <location>
        <begin position="172"/>
        <end position="242"/>
    </location>
</feature>
<protein>
    <submittedName>
        <fullName evidence="2">Uncharacterized protein</fullName>
    </submittedName>
</protein>
<evidence type="ECO:0000313" key="2">
    <source>
        <dbReference type="EMBL" id="TGO83380.1"/>
    </source>
</evidence>
<gene>
    <name evidence="2" type="ORF">BPOR_0656g00030</name>
</gene>
<evidence type="ECO:0000256" key="1">
    <source>
        <dbReference type="SAM" id="MobiDB-lite"/>
    </source>
</evidence>
<dbReference type="EMBL" id="PQXO01000655">
    <property type="protein sequence ID" value="TGO83380.1"/>
    <property type="molecule type" value="Genomic_DNA"/>
</dbReference>
<keyword evidence="3" id="KW-1185">Reference proteome</keyword>
<dbReference type="AlphaFoldDB" id="A0A4Z1KCL1"/>